<dbReference type="InterPro" id="IPR043128">
    <property type="entry name" value="Rev_trsase/Diguanyl_cyclase"/>
</dbReference>
<dbReference type="PROSITE" id="PS50887">
    <property type="entry name" value="GGDEF"/>
    <property type="match status" value="1"/>
</dbReference>
<feature type="domain" description="GGDEF" evidence="1">
    <location>
        <begin position="23"/>
        <end position="159"/>
    </location>
</feature>
<dbReference type="InterPro" id="IPR029787">
    <property type="entry name" value="Nucleotide_cyclase"/>
</dbReference>
<reference evidence="3 4" key="1">
    <citation type="submission" date="2019-11" db="EMBL/GenBank/DDBJ databases">
        <title>Detection and genome characteristic of a blood enterococcus casselifavus isolate from Zhengzhou,china.</title>
        <authorList>
            <person name="Wen P."/>
        </authorList>
    </citation>
    <scope>NUCLEOTIDE SEQUENCE [LARGE SCALE GENOMIC DNA]</scope>
    <source>
        <strain evidence="3 4">EC291</strain>
    </source>
</reference>
<dbReference type="SMART" id="SM00267">
    <property type="entry name" value="GGDEF"/>
    <property type="match status" value="1"/>
</dbReference>
<proteinExistence type="predicted"/>
<dbReference type="EMBL" id="CP046123">
    <property type="protein sequence ID" value="QGN29426.1"/>
    <property type="molecule type" value="Genomic_DNA"/>
</dbReference>
<protein>
    <submittedName>
        <fullName evidence="3">Diguanylate cyclase</fullName>
    </submittedName>
    <submittedName>
        <fullName evidence="2">GGDEF domain-containing protein</fullName>
    </submittedName>
</protein>
<dbReference type="EMBL" id="JARQDZ010000024">
    <property type="protein sequence ID" value="MDT2984434.1"/>
    <property type="molecule type" value="Genomic_DNA"/>
</dbReference>
<dbReference type="NCBIfam" id="TIGR00254">
    <property type="entry name" value="GGDEF"/>
    <property type="match status" value="1"/>
</dbReference>
<evidence type="ECO:0000313" key="3">
    <source>
        <dbReference type="EMBL" id="QGN29426.1"/>
    </source>
</evidence>
<dbReference type="Pfam" id="PF00990">
    <property type="entry name" value="GGDEF"/>
    <property type="match status" value="1"/>
</dbReference>
<evidence type="ECO:0000313" key="4">
    <source>
        <dbReference type="Proteomes" id="UP000422837"/>
    </source>
</evidence>
<dbReference type="PANTHER" id="PTHR45138:SF9">
    <property type="entry name" value="DIGUANYLATE CYCLASE DGCM-RELATED"/>
    <property type="match status" value="1"/>
</dbReference>
<name>A0ABD5FRU6_ENTCA</name>
<evidence type="ECO:0000313" key="2">
    <source>
        <dbReference type="EMBL" id="MDT2984434.1"/>
    </source>
</evidence>
<dbReference type="InterPro" id="IPR000160">
    <property type="entry name" value="GGDEF_dom"/>
</dbReference>
<dbReference type="Gene3D" id="3.30.70.270">
    <property type="match status" value="1"/>
</dbReference>
<dbReference type="InterPro" id="IPR050469">
    <property type="entry name" value="Diguanylate_Cyclase"/>
</dbReference>
<dbReference type="CDD" id="cd01949">
    <property type="entry name" value="GGDEF"/>
    <property type="match status" value="1"/>
</dbReference>
<evidence type="ECO:0000313" key="5">
    <source>
        <dbReference type="Proteomes" id="UP001253851"/>
    </source>
</evidence>
<organism evidence="2 5">
    <name type="scientific">Enterococcus casseliflavus</name>
    <name type="common">Enterococcus flavescens</name>
    <dbReference type="NCBI Taxonomy" id="37734"/>
    <lineage>
        <taxon>Bacteria</taxon>
        <taxon>Bacillati</taxon>
        <taxon>Bacillota</taxon>
        <taxon>Bacilli</taxon>
        <taxon>Lactobacillales</taxon>
        <taxon>Enterococcaceae</taxon>
        <taxon>Enterococcus</taxon>
    </lineage>
</organism>
<sequence length="159" mass="18443">MTKVKNIRSLNQDVDSMTEVEKEKLIFVMMDLDHFKRINDHYGHITGNRALIFFSKKITTFLSEAHQDQVEVYRYGGEEFLVIFKDSTLKSVQKTILRFQAFLLKNKLNIGGERKITLYFSAGISKYDSSLDVYELINQADQALYAAKKRGRNTLVVYS</sequence>
<dbReference type="RefSeq" id="WP_010748153.1">
    <property type="nucleotide sequence ID" value="NZ_CP046123.1"/>
</dbReference>
<accession>A0ABD5FRU6</accession>
<dbReference type="AlphaFoldDB" id="A0ABD5FRU6"/>
<reference evidence="2 5" key="2">
    <citation type="submission" date="2023-03" db="EMBL/GenBank/DDBJ databases">
        <authorList>
            <person name="Shen W."/>
            <person name="Cai J."/>
        </authorList>
    </citation>
    <scope>NUCLEOTIDE SEQUENCE [LARGE SCALE GENOMIC DNA]</scope>
    <source>
        <strain evidence="2 5">B516</strain>
    </source>
</reference>
<gene>
    <name evidence="3" type="ORF">GFU50_07850</name>
    <name evidence="2" type="ORF">P7I34_17505</name>
</gene>
<dbReference type="PANTHER" id="PTHR45138">
    <property type="entry name" value="REGULATORY COMPONENTS OF SENSORY TRANSDUCTION SYSTEM"/>
    <property type="match status" value="1"/>
</dbReference>
<dbReference type="Proteomes" id="UP000422837">
    <property type="component" value="Chromosome"/>
</dbReference>
<dbReference type="SUPFAM" id="SSF55073">
    <property type="entry name" value="Nucleotide cyclase"/>
    <property type="match status" value="1"/>
</dbReference>
<evidence type="ECO:0000259" key="1">
    <source>
        <dbReference type="PROSITE" id="PS50887"/>
    </source>
</evidence>
<dbReference type="Proteomes" id="UP001253851">
    <property type="component" value="Unassembled WGS sequence"/>
</dbReference>